<feature type="compositionally biased region" description="Polar residues" evidence="15">
    <location>
        <begin position="36"/>
        <end position="57"/>
    </location>
</feature>
<dbReference type="GO" id="GO:0045216">
    <property type="term" value="P:cell-cell junction organization"/>
    <property type="evidence" value="ECO:0007669"/>
    <property type="project" value="UniProtKB-ARBA"/>
</dbReference>
<evidence type="ECO:0000256" key="9">
    <source>
        <dbReference type="ARBA" id="ARBA00022989"/>
    </source>
</evidence>
<keyword evidence="5" id="KW-0677">Repeat</keyword>
<dbReference type="SMART" id="SM00112">
    <property type="entry name" value="CA"/>
    <property type="match status" value="4"/>
</dbReference>
<dbReference type="FunFam" id="2.60.40.60:FF:000011">
    <property type="entry name" value="Cadherin 1"/>
    <property type="match status" value="1"/>
</dbReference>
<gene>
    <name evidence="18" type="ORF">E1301_Tti019287</name>
</gene>
<dbReference type="InterPro" id="IPR050971">
    <property type="entry name" value="Cadherin-domain_protein"/>
</dbReference>
<keyword evidence="19" id="KW-1185">Reference proteome</keyword>
<evidence type="ECO:0000256" key="1">
    <source>
        <dbReference type="ARBA" id="ARBA00004568"/>
    </source>
</evidence>
<evidence type="ECO:0000313" key="18">
    <source>
        <dbReference type="EMBL" id="KAA0718455.1"/>
    </source>
</evidence>
<evidence type="ECO:0000256" key="12">
    <source>
        <dbReference type="PROSITE-ProRule" id="PRU00043"/>
    </source>
</evidence>
<evidence type="ECO:0000256" key="15">
    <source>
        <dbReference type="SAM" id="MobiDB-lite"/>
    </source>
</evidence>
<dbReference type="PROSITE" id="PS50268">
    <property type="entry name" value="CADHERIN_2"/>
    <property type="match status" value="4"/>
</dbReference>
<dbReference type="Pfam" id="PF01049">
    <property type="entry name" value="CADH_Y-type_LIR"/>
    <property type="match status" value="1"/>
</dbReference>
<dbReference type="PRINTS" id="PR01818">
    <property type="entry name" value="DESMOCADHERN"/>
</dbReference>
<dbReference type="FunFam" id="2.60.40.60:FF:000068">
    <property type="entry name" value="Desmoglein 1"/>
    <property type="match status" value="1"/>
</dbReference>
<keyword evidence="10 16" id="KW-0472">Membrane</keyword>
<dbReference type="InterPro" id="IPR027397">
    <property type="entry name" value="Catenin-bd_sf"/>
</dbReference>
<feature type="compositionally biased region" description="Pro residues" evidence="15">
    <location>
        <begin position="117"/>
        <end position="127"/>
    </location>
</feature>
<dbReference type="FunFam" id="2.60.40.60:FF:000074">
    <property type="entry name" value="Desmoglein 4"/>
    <property type="match status" value="1"/>
</dbReference>
<dbReference type="AlphaFoldDB" id="A0A5A9P9V6"/>
<keyword evidence="6 12" id="KW-0106">Calcium</keyword>
<feature type="compositionally biased region" description="Low complexity" evidence="15">
    <location>
        <begin position="156"/>
        <end position="218"/>
    </location>
</feature>
<feature type="domain" description="Cadherin" evidence="17">
    <location>
        <begin position="588"/>
        <end position="699"/>
    </location>
</feature>
<dbReference type="PANTHER" id="PTHR24025:SF1">
    <property type="entry name" value="DESMOGLEIN-2"/>
    <property type="match status" value="1"/>
</dbReference>
<keyword evidence="11" id="KW-0325">Glycoprotein</keyword>
<dbReference type="InterPro" id="IPR009122">
    <property type="entry name" value="Desmosomal_cadherin"/>
</dbReference>
<dbReference type="GO" id="GO:0005509">
    <property type="term" value="F:calcium ion binding"/>
    <property type="evidence" value="ECO:0007669"/>
    <property type="project" value="UniProtKB-UniRule"/>
</dbReference>
<evidence type="ECO:0000256" key="8">
    <source>
        <dbReference type="ARBA" id="ARBA00022949"/>
    </source>
</evidence>
<dbReference type="Proteomes" id="UP000324632">
    <property type="component" value="Chromosome 7"/>
</dbReference>
<dbReference type="InterPro" id="IPR000233">
    <property type="entry name" value="Cadherin_Y-type_LIR"/>
</dbReference>
<keyword evidence="7 13" id="KW-0130">Cell adhesion</keyword>
<feature type="domain" description="Cadherin" evidence="17">
    <location>
        <begin position="363"/>
        <end position="472"/>
    </location>
</feature>
<dbReference type="CDD" id="cd11304">
    <property type="entry name" value="Cadherin_repeat"/>
    <property type="match status" value="4"/>
</dbReference>
<keyword evidence="3 13" id="KW-0812">Transmembrane</keyword>
<keyword evidence="2" id="KW-1003">Cell membrane</keyword>
<dbReference type="FunFam" id="2.60.40.60:FF:000083">
    <property type="entry name" value="Desmoglein 1"/>
    <property type="match status" value="1"/>
</dbReference>
<reference evidence="18 19" key="1">
    <citation type="journal article" date="2019" name="Mol. Ecol. Resour.">
        <title>Chromosome-level genome assembly of Triplophysa tibetana, a fish adapted to the harsh high-altitude environment of the Tibetan Plateau.</title>
        <authorList>
            <person name="Yang X."/>
            <person name="Liu H."/>
            <person name="Ma Z."/>
            <person name="Zou Y."/>
            <person name="Zou M."/>
            <person name="Mao Y."/>
            <person name="Li X."/>
            <person name="Wang H."/>
            <person name="Chen T."/>
            <person name="Wang W."/>
            <person name="Yang R."/>
        </authorList>
    </citation>
    <scope>NUCLEOTIDE SEQUENCE [LARGE SCALE GENOMIC DNA]</scope>
    <source>
        <strain evidence="18">TTIB1903HZAU</strain>
        <tissue evidence="18">Muscle</tissue>
    </source>
</reference>
<evidence type="ECO:0000256" key="2">
    <source>
        <dbReference type="ARBA" id="ARBA00022475"/>
    </source>
</evidence>
<feature type="region of interest" description="Disordered" evidence="15">
    <location>
        <begin position="1"/>
        <end position="232"/>
    </location>
</feature>
<feature type="transmembrane region" description="Helical" evidence="16">
    <location>
        <begin position="809"/>
        <end position="838"/>
    </location>
</feature>
<dbReference type="GO" id="GO:0030057">
    <property type="term" value="C:desmosome"/>
    <property type="evidence" value="ECO:0007669"/>
    <property type="project" value="UniProtKB-SubCell"/>
</dbReference>
<evidence type="ECO:0000256" key="5">
    <source>
        <dbReference type="ARBA" id="ARBA00022737"/>
    </source>
</evidence>
<evidence type="ECO:0000256" key="6">
    <source>
        <dbReference type="ARBA" id="ARBA00022837"/>
    </source>
</evidence>
<keyword evidence="9 16" id="KW-1133">Transmembrane helix</keyword>
<evidence type="ECO:0000256" key="16">
    <source>
        <dbReference type="SAM" id="Phobius"/>
    </source>
</evidence>
<evidence type="ECO:0000256" key="10">
    <source>
        <dbReference type="ARBA" id="ARBA00023136"/>
    </source>
</evidence>
<organism evidence="18 19">
    <name type="scientific">Triplophysa tibetana</name>
    <dbReference type="NCBI Taxonomy" id="1572043"/>
    <lineage>
        <taxon>Eukaryota</taxon>
        <taxon>Metazoa</taxon>
        <taxon>Chordata</taxon>
        <taxon>Craniata</taxon>
        <taxon>Vertebrata</taxon>
        <taxon>Euteleostomi</taxon>
        <taxon>Actinopterygii</taxon>
        <taxon>Neopterygii</taxon>
        <taxon>Teleostei</taxon>
        <taxon>Ostariophysi</taxon>
        <taxon>Cypriniformes</taxon>
        <taxon>Nemacheilidae</taxon>
        <taxon>Triplophysa</taxon>
    </lineage>
</organism>
<dbReference type="EMBL" id="SOYY01000007">
    <property type="protein sequence ID" value="KAA0718455.1"/>
    <property type="molecule type" value="Genomic_DNA"/>
</dbReference>
<dbReference type="PANTHER" id="PTHR24025">
    <property type="entry name" value="DESMOGLEIN FAMILY MEMBER"/>
    <property type="match status" value="1"/>
</dbReference>
<evidence type="ECO:0000256" key="13">
    <source>
        <dbReference type="RuleBase" id="RU003318"/>
    </source>
</evidence>
<dbReference type="SUPFAM" id="SSF49313">
    <property type="entry name" value="Cadherin-like"/>
    <property type="match status" value="5"/>
</dbReference>
<dbReference type="PRINTS" id="PR00205">
    <property type="entry name" value="CADHERIN"/>
</dbReference>
<dbReference type="PROSITE" id="PS00232">
    <property type="entry name" value="CADHERIN_1"/>
    <property type="match status" value="2"/>
</dbReference>
<comment type="function">
    <text evidence="14">A component of desmosome cell-cell junctions which are required for positive regulation of cellular adhesion. Involved in the interaction of plaque proteins and intermediate filaments mediating cell-cell adhesion.</text>
</comment>
<dbReference type="InterPro" id="IPR002126">
    <property type="entry name" value="Cadherin-like_dom"/>
</dbReference>
<dbReference type="GO" id="GO:0005886">
    <property type="term" value="C:plasma membrane"/>
    <property type="evidence" value="ECO:0007669"/>
    <property type="project" value="UniProtKB-SubCell"/>
</dbReference>
<dbReference type="Gene3D" id="4.10.900.10">
    <property type="entry name" value="TCF3-CBD (Catenin binding domain)"/>
    <property type="match status" value="1"/>
</dbReference>
<keyword evidence="4" id="KW-0479">Metal-binding</keyword>
<accession>A0A5A9P9V6</accession>
<name>A0A5A9P9V6_9TELE</name>
<dbReference type="Pfam" id="PF00028">
    <property type="entry name" value="Cadherin"/>
    <property type="match status" value="2"/>
</dbReference>
<dbReference type="Gene3D" id="2.60.40.60">
    <property type="entry name" value="Cadherins"/>
    <property type="match status" value="5"/>
</dbReference>
<evidence type="ECO:0000256" key="11">
    <source>
        <dbReference type="ARBA" id="ARBA00023180"/>
    </source>
</evidence>
<feature type="domain" description="Cadherin" evidence="17">
    <location>
        <begin position="282"/>
        <end position="363"/>
    </location>
</feature>
<feature type="domain" description="Cadherin" evidence="17">
    <location>
        <begin position="473"/>
        <end position="587"/>
    </location>
</feature>
<proteinExistence type="predicted"/>
<dbReference type="GO" id="GO:0055113">
    <property type="term" value="P:epiboly involved in gastrulation with mouth forming second"/>
    <property type="evidence" value="ECO:0007669"/>
    <property type="project" value="UniProtKB-ARBA"/>
</dbReference>
<evidence type="ECO:0000256" key="14">
    <source>
        <dbReference type="RuleBase" id="RU004358"/>
    </source>
</evidence>
<evidence type="ECO:0000256" key="7">
    <source>
        <dbReference type="ARBA" id="ARBA00022889"/>
    </source>
</evidence>
<protein>
    <submittedName>
        <fullName evidence="18">Desmoglein-2</fullName>
    </submittedName>
</protein>
<sequence>MSMQGPGSNQSPSIPSGSMNMPPSSHGSMGAYNHAAPSSQGMPSQGQMNISQGQSMGSYVPRPNINMQPTPGPMMHQQAPSQQYNMPTAGGGGQHYQGQQNPLTMMGQGNHVIGQRPMPPYRPPHQGPPQQYSGQEEYYAEQYSHGGQGAPEGNSQYGQQQEAYQQGPPQQQGYPPQQQYTGQQGYPPQQQGYGPSQSTPAQYPNYPQGQGQQYAAYRPPQPGPPQGQPQRPYAFDQVSEARPSAGLQPKIRQKREWIVPPRKLTENIDYTHLEYIAQIRSDEETRTNIRYSLTGPGADQQPLRLFTVGDENGFVKINGVLDREKIPTYHLRGVAKFLNGSNAEKDIDLRIVVLDQNDCAPVFTTRTSGAVHEMSARDTFVMSITATDEDEKGTLNSKIAYSIVEQSPAKMFYIDQESGGIHVMHQTLDREIHDKYTLTVKGTDMNGASNGNSGMGEVVISILDENDNIPTLEKSIYECSVEENTKHVEVVRIQAIDADLIHTDNWLAVFTIVSGDEAGYFSIRTLNHTNEGILILNKELDYEELKEVNLLVSISNKAAYHSSVVITQSKTYRIKVNVVNQSEGPRFKPAIKVINLSEDITYIDIRKIITNYVAIDSDTLLTATNVRYAKIYDIGNWLLIDEKTADIRLNKVPDYESKFLINGTYYAKIICITKDFPAKTATGTIAIQVEDFNDHCPILSRPSQTLCYGENVVHVTAVDGDHYPNAEPFDFTVTSSESWSVQRFNDTTAIFRSHARLWPGVYRLPVVVRDQQGKFCGDQQVLQVNVCACDASKVCLPGRPDSRFGASGVLLMLLGLLILLLFPLLLLFCICGGAAAAANFPFDAKEHLIVYNTEGQGDDKVMALLEMKKTIDEHKSNTVEVVRGRQEKISDALDGERVDWSSSHQYDRRGNVYQHHTHQFDAEQMYNCRRHEQMISRFQEQNIYEGLALSEAFLASYYSNRARCMAEEDDTGDQLLVYDYEDQESCMGSLEDICSFLNEDNLNFLDDLGLNFKTLAEICSGSTIETDINVSSPVTTKVAPSVLHRNVNTFEKVSVVHSQERENTSSTSHILQASGVEQVSGASLTGAYIHEKVMVQKPTMFVQQPALYYTSTNPLYLVDPHPALLVTASPVQDVQENMVVVDKKNLDTTQHTTVKRDMQQYQGLVLLENQPKIGSVAAQTSLSGVLQIVEAEMIQSTVAHDVRQVLYSASRPMPAERTSVDSLDMRLLVYTLLVLC</sequence>
<keyword evidence="8" id="KW-0965">Cell junction</keyword>
<comment type="caution">
    <text evidence="18">The sequence shown here is derived from an EMBL/GenBank/DDBJ whole genome shotgun (WGS) entry which is preliminary data.</text>
</comment>
<evidence type="ECO:0000259" key="17">
    <source>
        <dbReference type="PROSITE" id="PS50268"/>
    </source>
</evidence>
<evidence type="ECO:0000256" key="3">
    <source>
        <dbReference type="ARBA" id="ARBA00022692"/>
    </source>
</evidence>
<dbReference type="FunFam" id="2.60.40.60:FF:000031">
    <property type="entry name" value="Cadherin 3"/>
    <property type="match status" value="1"/>
</dbReference>
<dbReference type="InterPro" id="IPR015919">
    <property type="entry name" value="Cadherin-like_sf"/>
</dbReference>
<comment type="subcellular location">
    <subcellularLocation>
        <location evidence="1">Cell junction</location>
        <location evidence="1">Desmosome</location>
    </subcellularLocation>
    <subcellularLocation>
        <location evidence="13">Cell membrane</location>
        <topology evidence="13">Single-pass type I membrane protein</topology>
    </subcellularLocation>
</comment>
<feature type="compositionally biased region" description="Polar residues" evidence="15">
    <location>
        <begin position="1"/>
        <end position="27"/>
    </location>
</feature>
<dbReference type="GO" id="GO:0007156">
    <property type="term" value="P:homophilic cell adhesion via plasma membrane adhesion molecules"/>
    <property type="evidence" value="ECO:0007669"/>
    <property type="project" value="InterPro"/>
</dbReference>
<evidence type="ECO:0000313" key="19">
    <source>
        <dbReference type="Proteomes" id="UP000324632"/>
    </source>
</evidence>
<evidence type="ECO:0000256" key="4">
    <source>
        <dbReference type="ARBA" id="ARBA00022723"/>
    </source>
</evidence>
<dbReference type="InterPro" id="IPR020894">
    <property type="entry name" value="Cadherin_CS"/>
</dbReference>